<dbReference type="Pfam" id="PF14104">
    <property type="entry name" value="DUF4277"/>
    <property type="match status" value="1"/>
</dbReference>
<name>A0ABT8M4S3_9EURY</name>
<reference evidence="2" key="1">
    <citation type="submission" date="2019-05" db="EMBL/GenBank/DDBJ databases">
        <title>Isolation and characterization of methanogens from the cold seep sediment at Four-Way Closure Ridge.</title>
        <authorList>
            <person name="You Y.-T."/>
            <person name="Chen S.-C."/>
            <person name="Zhang W.-L."/>
            <person name="Lai M.-C."/>
        </authorList>
    </citation>
    <scope>NUCLEOTIDE SEQUENCE</scope>
    <source>
        <strain evidence="2">FWC-SCC3</strain>
    </source>
</reference>
<dbReference type="PANTHER" id="PTHR34614:SF2">
    <property type="entry name" value="TRANSPOSASE IS4-LIKE DOMAIN-CONTAINING PROTEIN"/>
    <property type="match status" value="1"/>
</dbReference>
<evidence type="ECO:0000313" key="3">
    <source>
        <dbReference type="Proteomes" id="UP001168423"/>
    </source>
</evidence>
<protein>
    <submittedName>
        <fullName evidence="2">DUF4277 domain-containing protein</fullName>
    </submittedName>
</protein>
<accession>A0ABT8M4S3</accession>
<feature type="domain" description="DUF4277" evidence="1">
    <location>
        <begin position="83"/>
        <end position="126"/>
    </location>
</feature>
<keyword evidence="3" id="KW-1185">Reference proteome</keyword>
<proteinExistence type="predicted"/>
<evidence type="ECO:0000259" key="1">
    <source>
        <dbReference type="Pfam" id="PF14104"/>
    </source>
</evidence>
<evidence type="ECO:0000313" key="2">
    <source>
        <dbReference type="EMBL" id="MDN7013577.1"/>
    </source>
</evidence>
<dbReference type="EMBL" id="VCYI01000016">
    <property type="protein sequence ID" value="MDN7013577.1"/>
    <property type="molecule type" value="Genomic_DNA"/>
</dbReference>
<dbReference type="Proteomes" id="UP001168423">
    <property type="component" value="Unassembled WGS sequence"/>
</dbReference>
<organism evidence="2 3">
    <name type="scientific">Methanoculleus methanifontis</name>
    <dbReference type="NCBI Taxonomy" id="2584086"/>
    <lineage>
        <taxon>Archaea</taxon>
        <taxon>Methanobacteriati</taxon>
        <taxon>Methanobacteriota</taxon>
        <taxon>Stenosarchaea group</taxon>
        <taxon>Methanomicrobia</taxon>
        <taxon>Methanomicrobiales</taxon>
        <taxon>Methanomicrobiaceae</taxon>
        <taxon>Methanoculleus</taxon>
    </lineage>
</organism>
<comment type="caution">
    <text evidence="2">The sequence shown here is derived from an EMBL/GenBank/DDBJ whole genome shotgun (WGS) entry which is preliminary data.</text>
</comment>
<dbReference type="InterPro" id="IPR025457">
    <property type="entry name" value="DUF4277"/>
</dbReference>
<sequence>MIKLQDPCTFRKASADFIEGSYISIGHRGIVASAFDPLGIARSLTVPFPRHGSTTSSREISSRSCAQRSRIRGTASLPVSGVFSDIAVDRLLGDGVTIDHLNDDVLGRTLDVIAAYGPTELFNVIVAACLLASDYGTHCLHVDTTAFSVSGEYDADFDSRDMTITYGRPWDGRWALKQFILGISARHPALPADLLRERVR</sequence>
<dbReference type="PANTHER" id="PTHR34614">
    <property type="match status" value="1"/>
</dbReference>
<gene>
    <name evidence="2" type="ORF">FGW20_11145</name>
</gene>